<dbReference type="OrthoDB" id="5416097at2759"/>
<reference evidence="2" key="1">
    <citation type="journal article" date="2017" name="Genome Biol.">
        <title>Comparative genomics reveals high biological diversity and specific adaptations in the industrially and medically important fungal genus Aspergillus.</title>
        <authorList>
            <person name="de Vries R.P."/>
            <person name="Riley R."/>
            <person name="Wiebenga A."/>
            <person name="Aguilar-Osorio G."/>
            <person name="Amillis S."/>
            <person name="Uchima C.A."/>
            <person name="Anderluh G."/>
            <person name="Asadollahi M."/>
            <person name="Askin M."/>
            <person name="Barry K."/>
            <person name="Battaglia E."/>
            <person name="Bayram O."/>
            <person name="Benocci T."/>
            <person name="Braus-Stromeyer S.A."/>
            <person name="Caldana C."/>
            <person name="Canovas D."/>
            <person name="Cerqueira G.C."/>
            <person name="Chen F."/>
            <person name="Chen W."/>
            <person name="Choi C."/>
            <person name="Clum A."/>
            <person name="Dos Santos R.A."/>
            <person name="Damasio A.R."/>
            <person name="Diallinas G."/>
            <person name="Emri T."/>
            <person name="Fekete E."/>
            <person name="Flipphi M."/>
            <person name="Freyberg S."/>
            <person name="Gallo A."/>
            <person name="Gournas C."/>
            <person name="Habgood R."/>
            <person name="Hainaut M."/>
            <person name="Harispe M.L."/>
            <person name="Henrissat B."/>
            <person name="Hilden K.S."/>
            <person name="Hope R."/>
            <person name="Hossain A."/>
            <person name="Karabika E."/>
            <person name="Karaffa L."/>
            <person name="Karanyi Z."/>
            <person name="Krasevec N."/>
            <person name="Kuo A."/>
            <person name="Kusch H."/>
            <person name="LaButti K."/>
            <person name="Lagendijk E.L."/>
            <person name="Lapidus A."/>
            <person name="Levasseur A."/>
            <person name="Lindquist E."/>
            <person name="Lipzen A."/>
            <person name="Logrieco A.F."/>
            <person name="MacCabe A."/>
            <person name="Maekelae M.R."/>
            <person name="Malavazi I."/>
            <person name="Melin P."/>
            <person name="Meyer V."/>
            <person name="Mielnichuk N."/>
            <person name="Miskei M."/>
            <person name="Molnar A.P."/>
            <person name="Mule G."/>
            <person name="Ngan C.Y."/>
            <person name="Orejas M."/>
            <person name="Orosz E."/>
            <person name="Ouedraogo J.P."/>
            <person name="Overkamp K.M."/>
            <person name="Park H.-S."/>
            <person name="Perrone G."/>
            <person name="Piumi F."/>
            <person name="Punt P.J."/>
            <person name="Ram A.F."/>
            <person name="Ramon A."/>
            <person name="Rauscher S."/>
            <person name="Record E."/>
            <person name="Riano-Pachon D.M."/>
            <person name="Robert V."/>
            <person name="Roehrig J."/>
            <person name="Ruller R."/>
            <person name="Salamov A."/>
            <person name="Salih N.S."/>
            <person name="Samson R.A."/>
            <person name="Sandor E."/>
            <person name="Sanguinetti M."/>
            <person name="Schuetze T."/>
            <person name="Sepcic K."/>
            <person name="Shelest E."/>
            <person name="Sherlock G."/>
            <person name="Sophianopoulou V."/>
            <person name="Squina F.M."/>
            <person name="Sun H."/>
            <person name="Susca A."/>
            <person name="Todd R.B."/>
            <person name="Tsang A."/>
            <person name="Unkles S.E."/>
            <person name="van de Wiele N."/>
            <person name="van Rossen-Uffink D."/>
            <person name="Oliveira J.V."/>
            <person name="Vesth T.C."/>
            <person name="Visser J."/>
            <person name="Yu J.-H."/>
            <person name="Zhou M."/>
            <person name="Andersen M.R."/>
            <person name="Archer D.B."/>
            <person name="Baker S.E."/>
            <person name="Benoit I."/>
            <person name="Brakhage A.A."/>
            <person name="Braus G.H."/>
            <person name="Fischer R."/>
            <person name="Frisvad J.C."/>
            <person name="Goldman G.H."/>
            <person name="Houbraken J."/>
            <person name="Oakley B."/>
            <person name="Pocsi I."/>
            <person name="Scazzocchio C."/>
            <person name="Seiboth B."/>
            <person name="vanKuyk P.A."/>
            <person name="Wortman J."/>
            <person name="Dyer P.S."/>
            <person name="Grigoriev I.V."/>
        </authorList>
    </citation>
    <scope>NUCLEOTIDE SEQUENCE [LARGE SCALE GENOMIC DNA]</scope>
    <source>
        <strain evidence="2">CBS 593.65</strain>
    </source>
</reference>
<evidence type="ECO:0000313" key="1">
    <source>
        <dbReference type="EMBL" id="OJJ52949.1"/>
    </source>
</evidence>
<proteinExistence type="predicted"/>
<keyword evidence="2" id="KW-1185">Reference proteome</keyword>
<evidence type="ECO:0000313" key="2">
    <source>
        <dbReference type="Proteomes" id="UP000184356"/>
    </source>
</evidence>
<sequence length="289" mass="32953">MSQLSDSSVQMDRTSAMRRIAANLGLATVHPVLIQESARRTGPDVKRALCTYKCGRAILPQATPTATVVADTMNKCYERSHSCCITSTDEPTEIAHIAPLHIGGEDMEERNRRNFWRVMRVFFYGERVDRWMAATARPVSQTNLMCVSDNVHGLYEKARFVLRPISQDSDGIKAEFYWLPYMEYEMRTLGECASSAVNQISSPFGCKPFECTTETKIVCGSVVEFKTANRLRYPLPSWDILDMQWAMHRVAAWSFLPAFFGSGWSRLGVRLPVILEEEEEEEEEEYNIH</sequence>
<gene>
    <name evidence="1" type="ORF">ASPSYDRAFT_37038</name>
</gene>
<dbReference type="RefSeq" id="XP_040696755.1">
    <property type="nucleotide sequence ID" value="XM_040845497.1"/>
</dbReference>
<name>A0A1L9T0L1_9EURO</name>
<dbReference type="VEuPathDB" id="FungiDB:ASPSYDRAFT_37038"/>
<dbReference type="GeneID" id="63761570"/>
<dbReference type="Proteomes" id="UP000184356">
    <property type="component" value="Unassembled WGS sequence"/>
</dbReference>
<dbReference type="EMBL" id="KV878599">
    <property type="protein sequence ID" value="OJJ52949.1"/>
    <property type="molecule type" value="Genomic_DNA"/>
</dbReference>
<dbReference type="AlphaFoldDB" id="A0A1L9T0L1"/>
<protein>
    <submittedName>
        <fullName evidence="1">Uncharacterized protein</fullName>
    </submittedName>
</protein>
<accession>A0A1L9T0L1</accession>
<organism evidence="1 2">
    <name type="scientific">Aspergillus sydowii CBS 593.65</name>
    <dbReference type="NCBI Taxonomy" id="1036612"/>
    <lineage>
        <taxon>Eukaryota</taxon>
        <taxon>Fungi</taxon>
        <taxon>Dikarya</taxon>
        <taxon>Ascomycota</taxon>
        <taxon>Pezizomycotina</taxon>
        <taxon>Eurotiomycetes</taxon>
        <taxon>Eurotiomycetidae</taxon>
        <taxon>Eurotiales</taxon>
        <taxon>Aspergillaceae</taxon>
        <taxon>Aspergillus</taxon>
        <taxon>Aspergillus subgen. Nidulantes</taxon>
    </lineage>
</organism>